<evidence type="ECO:0000313" key="2">
    <source>
        <dbReference type="EMBL" id="EWM21444.1"/>
    </source>
</evidence>
<feature type="compositionally biased region" description="Basic and acidic residues" evidence="1">
    <location>
        <begin position="117"/>
        <end position="139"/>
    </location>
</feature>
<feature type="region of interest" description="Disordered" evidence="1">
    <location>
        <begin position="82"/>
        <end position="139"/>
    </location>
</feature>
<gene>
    <name evidence="2" type="ORF">Naga_100019g76</name>
</gene>
<proteinExistence type="predicted"/>
<dbReference type="Proteomes" id="UP000019335">
    <property type="component" value="Unassembled WGS sequence"/>
</dbReference>
<comment type="caution">
    <text evidence="2">The sequence shown here is derived from an EMBL/GenBank/DDBJ whole genome shotgun (WGS) entry which is preliminary data.</text>
</comment>
<keyword evidence="3" id="KW-1185">Reference proteome</keyword>
<accession>W7TL65</accession>
<feature type="compositionally biased region" description="Basic residues" evidence="1">
    <location>
        <begin position="92"/>
        <end position="106"/>
    </location>
</feature>
<evidence type="ECO:0000256" key="1">
    <source>
        <dbReference type="SAM" id="MobiDB-lite"/>
    </source>
</evidence>
<dbReference type="EMBL" id="AZIL01002467">
    <property type="protein sequence ID" value="EWM21444.1"/>
    <property type="molecule type" value="Genomic_DNA"/>
</dbReference>
<reference evidence="2 3" key="1">
    <citation type="journal article" date="2014" name="Mol. Plant">
        <title>Chromosome Scale Genome Assembly and Transcriptome Profiling of Nannochloropsis gaditana in Nitrogen Depletion.</title>
        <authorList>
            <person name="Corteggiani Carpinelli E."/>
            <person name="Telatin A."/>
            <person name="Vitulo N."/>
            <person name="Forcato C."/>
            <person name="D'Angelo M."/>
            <person name="Schiavon R."/>
            <person name="Vezzi A."/>
            <person name="Giacometti G.M."/>
            <person name="Morosinotto T."/>
            <person name="Valle G."/>
        </authorList>
    </citation>
    <scope>NUCLEOTIDE SEQUENCE [LARGE SCALE GENOMIC DNA]</scope>
    <source>
        <strain evidence="2 3">B-31</strain>
    </source>
</reference>
<name>W7TL65_9STRA</name>
<organism evidence="2 3">
    <name type="scientific">Nannochloropsis gaditana</name>
    <dbReference type="NCBI Taxonomy" id="72520"/>
    <lineage>
        <taxon>Eukaryota</taxon>
        <taxon>Sar</taxon>
        <taxon>Stramenopiles</taxon>
        <taxon>Ochrophyta</taxon>
        <taxon>Eustigmatophyceae</taxon>
        <taxon>Eustigmatales</taxon>
        <taxon>Monodopsidaceae</taxon>
        <taxon>Nannochloropsis</taxon>
    </lineage>
</organism>
<sequence>MSSGKRNRSLAELEDHTHAPNDRTALQGLLYGDQVNYRSLRKMLKEIGEEKSDRFSKSQVTRTVERYLKSGALSIDDIRKAVDNAGGNGGKKERKIAKPAAKKAKPSKAGETTPAKAAEKKDDASRKESMAREGCQDSGRVDECVEWLKKIFEVKASRNSRANSTLSLTSKNKRPSGWNFKLLDVRQRGHEITRLLRHEHKVRR</sequence>
<dbReference type="AlphaFoldDB" id="W7TL65"/>
<evidence type="ECO:0000313" key="3">
    <source>
        <dbReference type="Proteomes" id="UP000019335"/>
    </source>
</evidence>
<feature type="compositionally biased region" description="Basic and acidic residues" evidence="1">
    <location>
        <begin position="9"/>
        <end position="21"/>
    </location>
</feature>
<dbReference type="OrthoDB" id="10392485at2759"/>
<protein>
    <submittedName>
        <fullName evidence="2">Uncharacterized protein</fullName>
    </submittedName>
</protein>
<feature type="region of interest" description="Disordered" evidence="1">
    <location>
        <begin position="1"/>
        <end position="25"/>
    </location>
</feature>